<dbReference type="InterPro" id="IPR029060">
    <property type="entry name" value="PIN-like_dom_sf"/>
</dbReference>
<feature type="non-terminal residue" evidence="2">
    <location>
        <position position="54"/>
    </location>
</feature>
<reference evidence="2" key="1">
    <citation type="journal article" date="2014" name="Front. Microbiol.">
        <title>High frequency of phylogenetically diverse reductive dehalogenase-homologous genes in deep subseafloor sedimentary metagenomes.</title>
        <authorList>
            <person name="Kawai M."/>
            <person name="Futagami T."/>
            <person name="Toyoda A."/>
            <person name="Takaki Y."/>
            <person name="Nishi S."/>
            <person name="Hori S."/>
            <person name="Arai W."/>
            <person name="Tsubouchi T."/>
            <person name="Morono Y."/>
            <person name="Uchiyama I."/>
            <person name="Ito T."/>
            <person name="Fujiyama A."/>
            <person name="Inagaki F."/>
            <person name="Takami H."/>
        </authorList>
    </citation>
    <scope>NUCLEOTIDE SEQUENCE</scope>
    <source>
        <strain evidence="2">Expedition CK06-06</strain>
    </source>
</reference>
<evidence type="ECO:0000313" key="2">
    <source>
        <dbReference type="EMBL" id="GAG42772.1"/>
    </source>
</evidence>
<dbReference type="Gene3D" id="3.40.50.1010">
    <property type="entry name" value="5'-nuclease"/>
    <property type="match status" value="1"/>
</dbReference>
<protein>
    <recommendedName>
        <fullName evidence="1">5'-3' exonuclease alpha-helical arch N-terminal domain-containing protein</fullName>
    </recommendedName>
</protein>
<dbReference type="GO" id="GO:0016788">
    <property type="term" value="F:hydrolase activity, acting on ester bonds"/>
    <property type="evidence" value="ECO:0007669"/>
    <property type="project" value="UniProtKB-ARBA"/>
</dbReference>
<dbReference type="EMBL" id="BARS01053759">
    <property type="protein sequence ID" value="GAG42772.1"/>
    <property type="molecule type" value="Genomic_DNA"/>
</dbReference>
<gene>
    <name evidence="2" type="ORF">S01H1_79706</name>
</gene>
<organism evidence="2">
    <name type="scientific">marine sediment metagenome</name>
    <dbReference type="NCBI Taxonomy" id="412755"/>
    <lineage>
        <taxon>unclassified sequences</taxon>
        <taxon>metagenomes</taxon>
        <taxon>ecological metagenomes</taxon>
    </lineage>
</organism>
<dbReference type="SUPFAM" id="SSF88723">
    <property type="entry name" value="PIN domain-like"/>
    <property type="match status" value="1"/>
</dbReference>
<name>X0Y649_9ZZZZ</name>
<dbReference type="GO" id="GO:0004518">
    <property type="term" value="F:nuclease activity"/>
    <property type="evidence" value="ECO:0007669"/>
    <property type="project" value="UniProtKB-ARBA"/>
</dbReference>
<evidence type="ECO:0000259" key="1">
    <source>
        <dbReference type="Pfam" id="PF02739"/>
    </source>
</evidence>
<accession>X0Y649</accession>
<dbReference type="GO" id="GO:0003677">
    <property type="term" value="F:DNA binding"/>
    <property type="evidence" value="ECO:0007669"/>
    <property type="project" value="InterPro"/>
</dbReference>
<dbReference type="AlphaFoldDB" id="X0Y649"/>
<dbReference type="Pfam" id="PF02739">
    <property type="entry name" value="5_3_exonuc_N"/>
    <property type="match status" value="1"/>
</dbReference>
<comment type="caution">
    <text evidence="2">The sequence shown here is derived from an EMBL/GenBank/DDBJ whole genome shotgun (WGS) entry which is preliminary data.</text>
</comment>
<dbReference type="InterPro" id="IPR020046">
    <property type="entry name" value="5-3_exonucl_a-hlix_arch_N"/>
</dbReference>
<sequence>MKKPQLVLFDGNALVHRAFHALPPLTVSKTGETVSAVYGFALMLLKTINELKPT</sequence>
<feature type="domain" description="5'-3' exonuclease alpha-helical arch N-terminal" evidence="1">
    <location>
        <begin position="6"/>
        <end position="54"/>
    </location>
</feature>
<proteinExistence type="predicted"/>